<gene>
    <name evidence="1" type="ORF">E2C01_054902</name>
</gene>
<proteinExistence type="predicted"/>
<keyword evidence="2" id="KW-1185">Reference proteome</keyword>
<comment type="caution">
    <text evidence="1">The sequence shown here is derived from an EMBL/GenBank/DDBJ whole genome shotgun (WGS) entry which is preliminary data.</text>
</comment>
<evidence type="ECO:0000313" key="2">
    <source>
        <dbReference type="Proteomes" id="UP000324222"/>
    </source>
</evidence>
<dbReference type="EMBL" id="VSRR010017955">
    <property type="protein sequence ID" value="MPC60843.1"/>
    <property type="molecule type" value="Genomic_DNA"/>
</dbReference>
<evidence type="ECO:0000313" key="1">
    <source>
        <dbReference type="EMBL" id="MPC60843.1"/>
    </source>
</evidence>
<organism evidence="1 2">
    <name type="scientific">Portunus trituberculatus</name>
    <name type="common">Swimming crab</name>
    <name type="synonym">Neptunus trituberculatus</name>
    <dbReference type="NCBI Taxonomy" id="210409"/>
    <lineage>
        <taxon>Eukaryota</taxon>
        <taxon>Metazoa</taxon>
        <taxon>Ecdysozoa</taxon>
        <taxon>Arthropoda</taxon>
        <taxon>Crustacea</taxon>
        <taxon>Multicrustacea</taxon>
        <taxon>Malacostraca</taxon>
        <taxon>Eumalacostraca</taxon>
        <taxon>Eucarida</taxon>
        <taxon>Decapoda</taxon>
        <taxon>Pleocyemata</taxon>
        <taxon>Brachyura</taxon>
        <taxon>Eubrachyura</taxon>
        <taxon>Portunoidea</taxon>
        <taxon>Portunidae</taxon>
        <taxon>Portuninae</taxon>
        <taxon>Portunus</taxon>
    </lineage>
</organism>
<name>A0A5B7GTA4_PORTR</name>
<dbReference type="Proteomes" id="UP000324222">
    <property type="component" value="Unassembled WGS sequence"/>
</dbReference>
<accession>A0A5B7GTA4</accession>
<protein>
    <submittedName>
        <fullName evidence="1">Uncharacterized protein</fullName>
    </submittedName>
</protein>
<reference evidence="1 2" key="1">
    <citation type="submission" date="2019-05" db="EMBL/GenBank/DDBJ databases">
        <title>Another draft genome of Portunus trituberculatus and its Hox gene families provides insights of decapod evolution.</title>
        <authorList>
            <person name="Jeong J.-H."/>
            <person name="Song I."/>
            <person name="Kim S."/>
            <person name="Choi T."/>
            <person name="Kim D."/>
            <person name="Ryu S."/>
            <person name="Kim W."/>
        </authorList>
    </citation>
    <scope>NUCLEOTIDE SEQUENCE [LARGE SCALE GENOMIC DNA]</scope>
    <source>
        <tissue evidence="1">Muscle</tissue>
    </source>
</reference>
<dbReference type="AlphaFoldDB" id="A0A5B7GTA4"/>
<sequence>MLIDSTVLQTQRGWEDMTSSRYSLQVSQFTPPHTCSGLAVSCFVGDAVTLLPRGGGAARRRWERPDG</sequence>